<keyword evidence="5" id="KW-1185">Reference proteome</keyword>
<comment type="similarity">
    <text evidence="2">Belongs to the peptidase S1 family. CLIP subfamily.</text>
</comment>
<dbReference type="Pfam" id="PF00089">
    <property type="entry name" value="Trypsin"/>
    <property type="match status" value="1"/>
</dbReference>
<dbReference type="SUPFAM" id="SSF50494">
    <property type="entry name" value="Trypsin-like serine proteases"/>
    <property type="match status" value="1"/>
</dbReference>
<gene>
    <name evidence="4" type="ORF">IPOD504_LOCUS11823</name>
</gene>
<evidence type="ECO:0000256" key="1">
    <source>
        <dbReference type="ARBA" id="ARBA00023157"/>
    </source>
</evidence>
<feature type="non-terminal residue" evidence="4">
    <location>
        <position position="220"/>
    </location>
</feature>
<proteinExistence type="inferred from homology"/>
<organism evidence="4 5">
    <name type="scientific">Iphiclides podalirius</name>
    <name type="common">scarce swallowtail</name>
    <dbReference type="NCBI Taxonomy" id="110791"/>
    <lineage>
        <taxon>Eukaryota</taxon>
        <taxon>Metazoa</taxon>
        <taxon>Ecdysozoa</taxon>
        <taxon>Arthropoda</taxon>
        <taxon>Hexapoda</taxon>
        <taxon>Insecta</taxon>
        <taxon>Pterygota</taxon>
        <taxon>Neoptera</taxon>
        <taxon>Endopterygota</taxon>
        <taxon>Lepidoptera</taxon>
        <taxon>Glossata</taxon>
        <taxon>Ditrysia</taxon>
        <taxon>Papilionoidea</taxon>
        <taxon>Papilionidae</taxon>
        <taxon>Papilioninae</taxon>
        <taxon>Iphiclides</taxon>
    </lineage>
</organism>
<dbReference type="Gene3D" id="2.40.10.10">
    <property type="entry name" value="Trypsin-like serine proteases"/>
    <property type="match status" value="2"/>
</dbReference>
<evidence type="ECO:0000256" key="2">
    <source>
        <dbReference type="ARBA" id="ARBA00024195"/>
    </source>
</evidence>
<dbReference type="InterPro" id="IPR009003">
    <property type="entry name" value="Peptidase_S1_PA"/>
</dbReference>
<dbReference type="EMBL" id="OW152841">
    <property type="protein sequence ID" value="CAH2062261.1"/>
    <property type="molecule type" value="Genomic_DNA"/>
</dbReference>
<sequence>MTVAHKVQNRKANEIKIRAGEWDTNSEDELYEHQERNVAKIVVHESYFRPKLHHDVALLFLEGPVSLADAPQIGVGCLARRPPPPRAVCFSMGWGADDFSNKRVFASVLKKVKLPLVETGRCVEMLRRTRLGGNFELHPSLMCAGGEEGVDTCKGDGGSPLVCPIDAKGSRFAIYGMVAYGVSCGTKDVPAVYANVTNLYEWVGRQLSFEGLDSKSYTYM</sequence>
<dbReference type="CDD" id="cd00190">
    <property type="entry name" value="Tryp_SPc"/>
    <property type="match status" value="1"/>
</dbReference>
<protein>
    <recommendedName>
        <fullName evidence="3">Peptidase S1 domain-containing protein</fullName>
    </recommendedName>
</protein>
<dbReference type="SMART" id="SM00020">
    <property type="entry name" value="Tryp_SPc"/>
    <property type="match status" value="1"/>
</dbReference>
<evidence type="ECO:0000259" key="3">
    <source>
        <dbReference type="PROSITE" id="PS50240"/>
    </source>
</evidence>
<dbReference type="Proteomes" id="UP000837857">
    <property type="component" value="Chromosome 29"/>
</dbReference>
<name>A0ABN8ISB1_9NEOP</name>
<evidence type="ECO:0000313" key="5">
    <source>
        <dbReference type="Proteomes" id="UP000837857"/>
    </source>
</evidence>
<dbReference type="PANTHER" id="PTHR24256">
    <property type="entry name" value="TRYPTASE-RELATED"/>
    <property type="match status" value="1"/>
</dbReference>
<dbReference type="InterPro" id="IPR001254">
    <property type="entry name" value="Trypsin_dom"/>
</dbReference>
<evidence type="ECO:0000313" key="4">
    <source>
        <dbReference type="EMBL" id="CAH2062261.1"/>
    </source>
</evidence>
<dbReference type="InterPro" id="IPR051487">
    <property type="entry name" value="Ser/Thr_Proteases_Immune/Dev"/>
</dbReference>
<accession>A0ABN8ISB1</accession>
<reference evidence="4" key="1">
    <citation type="submission" date="2022-03" db="EMBL/GenBank/DDBJ databases">
        <authorList>
            <person name="Martin H S."/>
        </authorList>
    </citation>
    <scope>NUCLEOTIDE SEQUENCE</scope>
</reference>
<feature type="domain" description="Peptidase S1" evidence="3">
    <location>
        <begin position="1"/>
        <end position="208"/>
    </location>
</feature>
<dbReference type="InterPro" id="IPR043504">
    <property type="entry name" value="Peptidase_S1_PA_chymotrypsin"/>
</dbReference>
<dbReference type="PROSITE" id="PS50240">
    <property type="entry name" value="TRYPSIN_DOM"/>
    <property type="match status" value="1"/>
</dbReference>
<keyword evidence="1" id="KW-1015">Disulfide bond</keyword>